<dbReference type="SMART" id="SM00185">
    <property type="entry name" value="ARM"/>
    <property type="match status" value="6"/>
</dbReference>
<dbReference type="Proteomes" id="UP000198287">
    <property type="component" value="Unassembled WGS sequence"/>
</dbReference>
<accession>A0A226DYV6</accession>
<dbReference type="InterPro" id="IPR016024">
    <property type="entry name" value="ARM-type_fold"/>
</dbReference>
<comment type="caution">
    <text evidence="3">The sequence shown here is derived from an EMBL/GenBank/DDBJ whole genome shotgun (WGS) entry which is preliminary data.</text>
</comment>
<dbReference type="InterPro" id="IPR000225">
    <property type="entry name" value="Armadillo"/>
</dbReference>
<feature type="region of interest" description="Disordered" evidence="1">
    <location>
        <begin position="477"/>
        <end position="499"/>
    </location>
</feature>
<keyword evidence="2" id="KW-0812">Transmembrane</keyword>
<evidence type="ECO:0000313" key="4">
    <source>
        <dbReference type="Proteomes" id="UP000198287"/>
    </source>
</evidence>
<dbReference type="AlphaFoldDB" id="A0A226DYV6"/>
<dbReference type="EMBL" id="LNIX01000008">
    <property type="protein sequence ID" value="OXA50655.1"/>
    <property type="molecule type" value="Genomic_DNA"/>
</dbReference>
<protein>
    <submittedName>
        <fullName evidence="3">Sperm-associated antigen 6</fullName>
    </submittedName>
</protein>
<proteinExistence type="predicted"/>
<gene>
    <name evidence="3" type="ORF">Fcan01_14460</name>
</gene>
<feature type="compositionally biased region" description="Low complexity" evidence="1">
    <location>
        <begin position="570"/>
        <end position="581"/>
    </location>
</feature>
<dbReference type="SUPFAM" id="SSF48371">
    <property type="entry name" value="ARM repeat"/>
    <property type="match status" value="1"/>
</dbReference>
<dbReference type="PANTHER" id="PTHR23314">
    <property type="entry name" value="SPERM-ASSOCIATED ANTIGEN 6 ARMADILLO REPEAT-CONTAINING"/>
    <property type="match status" value="1"/>
</dbReference>
<feature type="compositionally biased region" description="Low complexity" evidence="1">
    <location>
        <begin position="729"/>
        <end position="739"/>
    </location>
</feature>
<sequence length="1214" mass="133133">MDSRQEDNASSPSSTFLSPRILLTVSAMVLVLLLVYPFLILVTFIAFVSGFAFIHYFDTHLSSRVDNLVANWTGLKIAPRKVRIVPKKLKGSLSSSTLAVTDPLSSASLSSSDIKRDRPNSPPNSLQIPPSTLEHSPVFTPTPYHMPKIEELNLKIDPRLDTSISKFVSTVFDYYIGPDWAPFLTRRQLKLAFKQLLTNLAERVNLRITKNPDFPVEISKRKLIPLILHYTLKIQTHLGGQDGADLIFPEEKQHKIRLRIRRLCRMIIFNCVQNEDEQKCRLWMELCIAVLSDGVFWNLFSLGRDQIPELVGSVANAWLEEKFNKSGQQDVRNDGIVEGSQYSKQDEDSDIKTPMGHDEVDLMNPPPPIPFLLDNFLDPKDSLEQPDPIVSRWRPMLKEIIDETDLLYPLIQYLKHVGGQKALAYLQAVLDDSPDARDHCRRVLEVEYLPGFCRSNFFHENMGLSRVEEGTEVVTDRSPGTARRITKSHSRSSSYGSKTNQGFSDILRIESGIVDGLPLYSNGPSSISSSQSAFSGASAVLSCNDVVETDSFFRRKSPLEDMVAKFLKSSLSTQQTQNQNQSGGGGVGGTSSSDSSSVRSLESSPSKRPSPTPSKSRSGIDSKSYHDLAHSEVVNRVKIHEEKCHVLDTVENVVISTLLSSTHPASPYLIPLLSCWLPFLEPYLQPSFDSKVDQELKDFLTLDLFITSVDLITDAFNASGTSDTNITTTTTTKANSKTDNIPPPILTSSSSNPHKDKLGHDIVQNFLRSLLDIIFVSKIVDVDKFITLLGMNRDYIFLFFVDVLDLAVAELFGDCCDIVGNENYGGGGEDDKIKDKNFVKIMGPRSVSQVFQQFQAARTQFAQAIAELAGRPDCIEQARKKNLLLQENVLGLLQGLLSDVSPTIQQNAALAVGRLASHSLPVAELVVRADLLRKLISIEADRPNRYLKRAVLTSLKSIVKQSPEMAKAVISSGGMDFVISALEEFDSGVKEGAAFVLGFTARHNLALATEVIGAGAVPLLTLALQEPEVNVRVIASSALSDIAKHSPETAQAVLDAGAVPHLVRASGNPDARLRRTALFTLSSISKHTMDMAETVIEAGIFPLVLEHAGHPDELVRKAATSLIKEIVKHSPELARLVVEGGGLGVLVNSIVRNKGENRLPAVLALGYIAGHNPALSFSVIYSKGVEALALALDEEAENGIGAAAAWSLGCVHVK</sequence>
<evidence type="ECO:0000256" key="1">
    <source>
        <dbReference type="SAM" id="MobiDB-lite"/>
    </source>
</evidence>
<feature type="region of interest" description="Disordered" evidence="1">
    <location>
        <begin position="729"/>
        <end position="753"/>
    </location>
</feature>
<feature type="region of interest" description="Disordered" evidence="1">
    <location>
        <begin position="570"/>
        <end position="622"/>
    </location>
</feature>
<dbReference type="Pfam" id="PF00514">
    <property type="entry name" value="Arm"/>
    <property type="match status" value="1"/>
</dbReference>
<feature type="region of interest" description="Disordered" evidence="1">
    <location>
        <begin position="107"/>
        <end position="134"/>
    </location>
</feature>
<evidence type="ECO:0000313" key="3">
    <source>
        <dbReference type="EMBL" id="OXA50655.1"/>
    </source>
</evidence>
<name>A0A226DYV6_FOLCA</name>
<dbReference type="STRING" id="158441.A0A226DYV6"/>
<organism evidence="3 4">
    <name type="scientific">Folsomia candida</name>
    <name type="common">Springtail</name>
    <dbReference type="NCBI Taxonomy" id="158441"/>
    <lineage>
        <taxon>Eukaryota</taxon>
        <taxon>Metazoa</taxon>
        <taxon>Ecdysozoa</taxon>
        <taxon>Arthropoda</taxon>
        <taxon>Hexapoda</taxon>
        <taxon>Collembola</taxon>
        <taxon>Entomobryomorpha</taxon>
        <taxon>Isotomoidea</taxon>
        <taxon>Isotomidae</taxon>
        <taxon>Proisotominae</taxon>
        <taxon>Folsomia</taxon>
    </lineage>
</organism>
<keyword evidence="2" id="KW-1133">Transmembrane helix</keyword>
<keyword evidence="4" id="KW-1185">Reference proteome</keyword>
<evidence type="ECO:0000256" key="2">
    <source>
        <dbReference type="SAM" id="Phobius"/>
    </source>
</evidence>
<dbReference type="OrthoDB" id="10613624at2759"/>
<keyword evidence="2" id="KW-0472">Membrane</keyword>
<dbReference type="InterPro" id="IPR011989">
    <property type="entry name" value="ARM-like"/>
</dbReference>
<dbReference type="GO" id="GO:0015630">
    <property type="term" value="C:microtubule cytoskeleton"/>
    <property type="evidence" value="ECO:0007669"/>
    <property type="project" value="TreeGrafter"/>
</dbReference>
<feature type="transmembrane region" description="Helical" evidence="2">
    <location>
        <begin position="21"/>
        <end position="54"/>
    </location>
</feature>
<dbReference type="GO" id="GO:0003341">
    <property type="term" value="P:cilium movement"/>
    <property type="evidence" value="ECO:0007669"/>
    <property type="project" value="TreeGrafter"/>
</dbReference>
<reference evidence="3 4" key="1">
    <citation type="submission" date="2015-12" db="EMBL/GenBank/DDBJ databases">
        <title>The genome of Folsomia candida.</title>
        <authorList>
            <person name="Faddeeva A."/>
            <person name="Derks M.F."/>
            <person name="Anvar Y."/>
            <person name="Smit S."/>
            <person name="Van Straalen N."/>
            <person name="Roelofs D."/>
        </authorList>
    </citation>
    <scope>NUCLEOTIDE SEQUENCE [LARGE SCALE GENOMIC DNA]</scope>
    <source>
        <strain evidence="3 4">VU population</strain>
        <tissue evidence="3">Whole body</tissue>
    </source>
</reference>
<dbReference type="GO" id="GO:0008017">
    <property type="term" value="F:microtubule binding"/>
    <property type="evidence" value="ECO:0007669"/>
    <property type="project" value="TreeGrafter"/>
</dbReference>
<dbReference type="Gene3D" id="1.25.10.10">
    <property type="entry name" value="Leucine-rich Repeat Variant"/>
    <property type="match status" value="1"/>
</dbReference>
<dbReference type="PANTHER" id="PTHR23314:SF0">
    <property type="entry name" value="SPERM-ASSOCIATED ANTIGEN 6"/>
    <property type="match status" value="1"/>
</dbReference>
<feature type="compositionally biased region" description="Polar residues" evidence="1">
    <location>
        <begin position="123"/>
        <end position="134"/>
    </location>
</feature>
<feature type="compositionally biased region" description="Low complexity" evidence="1">
    <location>
        <begin position="590"/>
        <end position="617"/>
    </location>
</feature>